<feature type="region of interest" description="Disordered" evidence="6">
    <location>
        <begin position="211"/>
        <end position="298"/>
    </location>
</feature>
<feature type="compositionally biased region" description="Basic and acidic residues" evidence="6">
    <location>
        <begin position="232"/>
        <end position="252"/>
    </location>
</feature>
<dbReference type="PANTHER" id="PTHR47118">
    <property type="entry name" value="CYTOTOXIC AND REGULATORY T-CELL MOLECULE"/>
    <property type="match status" value="1"/>
</dbReference>
<organism evidence="10 11">
    <name type="scientific">Ranitomeya imitator</name>
    <name type="common">mimic poison frog</name>
    <dbReference type="NCBI Taxonomy" id="111125"/>
    <lineage>
        <taxon>Eukaryota</taxon>
        <taxon>Metazoa</taxon>
        <taxon>Chordata</taxon>
        <taxon>Craniata</taxon>
        <taxon>Vertebrata</taxon>
        <taxon>Euteleostomi</taxon>
        <taxon>Amphibia</taxon>
        <taxon>Batrachia</taxon>
        <taxon>Anura</taxon>
        <taxon>Neobatrachia</taxon>
        <taxon>Hyloidea</taxon>
        <taxon>Dendrobatidae</taxon>
        <taxon>Dendrobatinae</taxon>
        <taxon>Ranitomeya</taxon>
    </lineage>
</organism>
<keyword evidence="5" id="KW-1015">Disulfide bond</keyword>
<keyword evidence="2 7" id="KW-0812">Transmembrane</keyword>
<reference evidence="10" key="1">
    <citation type="submission" date="2023-07" db="EMBL/GenBank/DDBJ databases">
        <authorList>
            <person name="Stuckert A."/>
        </authorList>
    </citation>
    <scope>NUCLEOTIDE SEQUENCE</scope>
</reference>
<evidence type="ECO:0000259" key="9">
    <source>
        <dbReference type="PROSITE" id="PS50835"/>
    </source>
</evidence>
<dbReference type="PROSITE" id="PS50835">
    <property type="entry name" value="IG_LIKE"/>
    <property type="match status" value="2"/>
</dbReference>
<comment type="caution">
    <text evidence="10">The sequence shown here is derived from an EMBL/GenBank/DDBJ whole genome shotgun (WGS) entry which is preliminary data.</text>
</comment>
<feature type="region of interest" description="Disordered" evidence="6">
    <location>
        <begin position="376"/>
        <end position="426"/>
    </location>
</feature>
<dbReference type="PANTHER" id="PTHR47118:SF1">
    <property type="entry name" value="CYTOTOXIC AND REGULATORY T-CELL MOLECULE"/>
    <property type="match status" value="1"/>
</dbReference>
<dbReference type="InterPro" id="IPR013106">
    <property type="entry name" value="Ig_V-set"/>
</dbReference>
<dbReference type="InterPro" id="IPR053096">
    <property type="entry name" value="CRTAM"/>
</dbReference>
<keyword evidence="4 7" id="KW-0472">Membrane</keyword>
<evidence type="ECO:0000256" key="8">
    <source>
        <dbReference type="SAM" id="SignalP"/>
    </source>
</evidence>
<sequence length="426" mass="46732">MIVVAALHVLLIMSQVKAESHTSRLSVEEGRDVILRCAFPKCNGSDIQWVTPMGYTSYFNGEKVLKDRRHQLVGSSQTTLIIRLSNVTRADEGVYSCLCYSAPLQARTVRLSVLEVVRIPGKGRKEKYLLTCSTSGGRPCPRLTWLIHDHTEVLGHHTHRLEHGGRCTAISALRVTAVSHTSEVKCVVRHKTLSPGNLTASYRFHTSSTDSEAHVTDSSRHLPSAAVTWTPTREESTTRDVKTSGREREDGTRVQGSSSPAVTPGVNPTNAPDETPSSGNATAAESTERNASGAADGSVTGEVVTFTSFSEGFSLFITDLTPTRNTTDIAKNDVESRRESHRNLVLVLVSLMLCVLLVIVHLFLLKLRKAHYSWKKENETSDQTLESTKSRSNNEETSSQSRNTAAPAENTKHKIPGIQYNTQVSL</sequence>
<keyword evidence="3 7" id="KW-1133">Transmembrane helix</keyword>
<dbReference type="InterPro" id="IPR013783">
    <property type="entry name" value="Ig-like_fold"/>
</dbReference>
<dbReference type="EMBL" id="CAUEEQ010036240">
    <property type="protein sequence ID" value="CAJ0953111.1"/>
    <property type="molecule type" value="Genomic_DNA"/>
</dbReference>
<keyword evidence="11" id="KW-1185">Reference proteome</keyword>
<evidence type="ECO:0000313" key="10">
    <source>
        <dbReference type="EMBL" id="CAJ0953111.1"/>
    </source>
</evidence>
<dbReference type="SMART" id="SM00409">
    <property type="entry name" value="IG"/>
    <property type="match status" value="1"/>
</dbReference>
<proteinExistence type="predicted"/>
<evidence type="ECO:0000256" key="5">
    <source>
        <dbReference type="ARBA" id="ARBA00023157"/>
    </source>
</evidence>
<evidence type="ECO:0000256" key="7">
    <source>
        <dbReference type="SAM" id="Phobius"/>
    </source>
</evidence>
<feature type="compositionally biased region" description="Polar residues" evidence="6">
    <location>
        <begin position="254"/>
        <end position="285"/>
    </location>
</feature>
<dbReference type="InterPro" id="IPR007110">
    <property type="entry name" value="Ig-like_dom"/>
</dbReference>
<evidence type="ECO:0000256" key="6">
    <source>
        <dbReference type="SAM" id="MobiDB-lite"/>
    </source>
</evidence>
<feature type="compositionally biased region" description="Polar residues" evidence="6">
    <location>
        <begin position="395"/>
        <end position="404"/>
    </location>
</feature>
<feature type="domain" description="Ig-like" evidence="9">
    <location>
        <begin position="122"/>
        <end position="199"/>
    </location>
</feature>
<dbReference type="InterPro" id="IPR036179">
    <property type="entry name" value="Ig-like_dom_sf"/>
</dbReference>
<dbReference type="Pfam" id="PF08205">
    <property type="entry name" value="C2-set_2"/>
    <property type="match status" value="1"/>
</dbReference>
<feature type="domain" description="Ig-like" evidence="9">
    <location>
        <begin position="14"/>
        <end position="112"/>
    </location>
</feature>
<feature type="signal peptide" evidence="8">
    <location>
        <begin position="1"/>
        <end position="18"/>
    </location>
</feature>
<keyword evidence="8" id="KW-0732">Signal</keyword>
<accession>A0ABN9LX12</accession>
<dbReference type="Gene3D" id="2.60.40.10">
    <property type="entry name" value="Immunoglobulins"/>
    <property type="match status" value="2"/>
</dbReference>
<dbReference type="Pfam" id="PF07686">
    <property type="entry name" value="V-set"/>
    <property type="match status" value="1"/>
</dbReference>
<feature type="chain" id="PRO_5046850361" description="Ig-like domain-containing protein" evidence="8">
    <location>
        <begin position="19"/>
        <end position="426"/>
    </location>
</feature>
<dbReference type="Proteomes" id="UP001176940">
    <property type="component" value="Unassembled WGS sequence"/>
</dbReference>
<feature type="compositionally biased region" description="Basic and acidic residues" evidence="6">
    <location>
        <begin position="211"/>
        <end position="220"/>
    </location>
</feature>
<evidence type="ECO:0000256" key="2">
    <source>
        <dbReference type="ARBA" id="ARBA00022692"/>
    </source>
</evidence>
<gene>
    <name evidence="10" type="ORF">RIMI_LOCUS14187376</name>
</gene>
<evidence type="ECO:0000256" key="1">
    <source>
        <dbReference type="ARBA" id="ARBA00004167"/>
    </source>
</evidence>
<name>A0ABN9LX12_9NEOB</name>
<dbReference type="InterPro" id="IPR003599">
    <property type="entry name" value="Ig_sub"/>
</dbReference>
<evidence type="ECO:0000256" key="4">
    <source>
        <dbReference type="ARBA" id="ARBA00023136"/>
    </source>
</evidence>
<evidence type="ECO:0000313" key="11">
    <source>
        <dbReference type="Proteomes" id="UP001176940"/>
    </source>
</evidence>
<evidence type="ECO:0000256" key="3">
    <source>
        <dbReference type="ARBA" id="ARBA00022989"/>
    </source>
</evidence>
<dbReference type="InterPro" id="IPR013162">
    <property type="entry name" value="CD80_C2-set"/>
</dbReference>
<feature type="transmembrane region" description="Helical" evidence="7">
    <location>
        <begin position="344"/>
        <end position="365"/>
    </location>
</feature>
<comment type="subcellular location">
    <subcellularLocation>
        <location evidence="1">Membrane</location>
        <topology evidence="1">Single-pass membrane protein</topology>
    </subcellularLocation>
</comment>
<dbReference type="SUPFAM" id="SSF48726">
    <property type="entry name" value="Immunoglobulin"/>
    <property type="match status" value="2"/>
</dbReference>
<protein>
    <recommendedName>
        <fullName evidence="9">Ig-like domain-containing protein</fullName>
    </recommendedName>
</protein>